<organism evidence="2">
    <name type="scientific">Brassica oleracea</name>
    <name type="common">Wild cabbage</name>
    <dbReference type="NCBI Taxonomy" id="3712"/>
    <lineage>
        <taxon>Eukaryota</taxon>
        <taxon>Viridiplantae</taxon>
        <taxon>Streptophyta</taxon>
        <taxon>Embryophyta</taxon>
        <taxon>Tracheophyta</taxon>
        <taxon>Spermatophyta</taxon>
        <taxon>Magnoliopsida</taxon>
        <taxon>eudicotyledons</taxon>
        <taxon>Gunneridae</taxon>
        <taxon>Pentapetalae</taxon>
        <taxon>rosids</taxon>
        <taxon>malvids</taxon>
        <taxon>Brassicales</taxon>
        <taxon>Brassicaceae</taxon>
        <taxon>Brassiceae</taxon>
        <taxon>Brassica</taxon>
    </lineage>
</organism>
<feature type="region of interest" description="Disordered" evidence="1">
    <location>
        <begin position="1"/>
        <end position="24"/>
    </location>
</feature>
<gene>
    <name evidence="2" type="ORF">BOLC8T48349H</name>
</gene>
<name>A0A3P6FS00_BRAOL</name>
<feature type="compositionally biased region" description="Acidic residues" evidence="1">
    <location>
        <begin position="129"/>
        <end position="138"/>
    </location>
</feature>
<reference evidence="2" key="1">
    <citation type="submission" date="2018-11" db="EMBL/GenBank/DDBJ databases">
        <authorList>
            <consortium name="Genoscope - CEA"/>
            <person name="William W."/>
        </authorList>
    </citation>
    <scope>NUCLEOTIDE SEQUENCE</scope>
</reference>
<dbReference type="AlphaFoldDB" id="A0A3P6FS00"/>
<feature type="compositionally biased region" description="Basic and acidic residues" evidence="1">
    <location>
        <begin position="55"/>
        <end position="73"/>
    </location>
</feature>
<feature type="region of interest" description="Disordered" evidence="1">
    <location>
        <begin position="127"/>
        <end position="150"/>
    </location>
</feature>
<feature type="compositionally biased region" description="Basic and acidic residues" evidence="1">
    <location>
        <begin position="7"/>
        <end position="24"/>
    </location>
</feature>
<feature type="region of interest" description="Disordered" evidence="1">
    <location>
        <begin position="55"/>
        <end position="82"/>
    </location>
</feature>
<dbReference type="EMBL" id="LR031879">
    <property type="protein sequence ID" value="VDD55120.1"/>
    <property type="molecule type" value="Genomic_DNA"/>
</dbReference>
<protein>
    <submittedName>
        <fullName evidence="2">Uncharacterized protein</fullName>
    </submittedName>
</protein>
<proteinExistence type="predicted"/>
<accession>A0A3P6FS00</accession>
<evidence type="ECO:0000313" key="2">
    <source>
        <dbReference type="EMBL" id="VDD55120.1"/>
    </source>
</evidence>
<sequence length="150" mass="17211">MESVFRSAREKLEKEHIERKESGKLKLQQEKKAIDAAEMQRQAVEASHRAIEATTKVEDNLGEGKEDVKHRGGDYSNSMQVLPPWMDRQGMEMRQETNGDDGCSHEDFRLQYEYRKAYFAALLNQQGVAEEEDGDDVEWDKGETPGADLF</sequence>
<evidence type="ECO:0000256" key="1">
    <source>
        <dbReference type="SAM" id="MobiDB-lite"/>
    </source>
</evidence>